<dbReference type="Proteomes" id="UP000198460">
    <property type="component" value="Unassembled WGS sequence"/>
</dbReference>
<feature type="compositionally biased region" description="Low complexity" evidence="1">
    <location>
        <begin position="19"/>
        <end position="37"/>
    </location>
</feature>
<dbReference type="InterPro" id="IPR011704">
    <property type="entry name" value="ATPase_dyneun-rel_AAA"/>
</dbReference>
<dbReference type="Pfam" id="PF17863">
    <property type="entry name" value="AAA_lid_2"/>
    <property type="match status" value="1"/>
</dbReference>
<dbReference type="RefSeq" id="WP_089340698.1">
    <property type="nucleotide sequence ID" value="NZ_FXAN01000056.1"/>
</dbReference>
<dbReference type="InterPro" id="IPR041628">
    <property type="entry name" value="ChlI/MoxR_AAA_lid"/>
</dbReference>
<dbReference type="CDD" id="cd00009">
    <property type="entry name" value="AAA"/>
    <property type="match status" value="1"/>
</dbReference>
<name>A0A238H5K6_9BURK</name>
<dbReference type="InterPro" id="IPR027417">
    <property type="entry name" value="P-loop_NTPase"/>
</dbReference>
<organism evidence="3 4">
    <name type="scientific">Burkholderia singularis</name>
    <dbReference type="NCBI Taxonomy" id="1503053"/>
    <lineage>
        <taxon>Bacteria</taxon>
        <taxon>Pseudomonadati</taxon>
        <taxon>Pseudomonadota</taxon>
        <taxon>Betaproteobacteria</taxon>
        <taxon>Burkholderiales</taxon>
        <taxon>Burkholderiaceae</taxon>
        <taxon>Burkholderia</taxon>
        <taxon>pseudomallei group</taxon>
    </lineage>
</organism>
<dbReference type="PANTHER" id="PTHR35023:SF1">
    <property type="entry name" value="MG-PROTOPORPHYRIN IX CHELATASE"/>
    <property type="match status" value="1"/>
</dbReference>
<dbReference type="SUPFAM" id="SSF52540">
    <property type="entry name" value="P-loop containing nucleoside triphosphate hydrolases"/>
    <property type="match status" value="1"/>
</dbReference>
<dbReference type="GO" id="GO:0016887">
    <property type="term" value="F:ATP hydrolysis activity"/>
    <property type="evidence" value="ECO:0007669"/>
    <property type="project" value="InterPro"/>
</dbReference>
<feature type="compositionally biased region" description="Basic and acidic residues" evidence="1">
    <location>
        <begin position="358"/>
        <end position="374"/>
    </location>
</feature>
<evidence type="ECO:0000313" key="4">
    <source>
        <dbReference type="Proteomes" id="UP000198460"/>
    </source>
</evidence>
<dbReference type="Pfam" id="PF07728">
    <property type="entry name" value="AAA_5"/>
    <property type="match status" value="1"/>
</dbReference>
<feature type="compositionally biased region" description="Low complexity" evidence="1">
    <location>
        <begin position="325"/>
        <end position="344"/>
    </location>
</feature>
<proteinExistence type="predicted"/>
<dbReference type="InterPro" id="IPR003593">
    <property type="entry name" value="AAA+_ATPase"/>
</dbReference>
<dbReference type="GO" id="GO:0005524">
    <property type="term" value="F:ATP binding"/>
    <property type="evidence" value="ECO:0007669"/>
    <property type="project" value="InterPro"/>
</dbReference>
<dbReference type="InterPro" id="IPR052989">
    <property type="entry name" value="Mg-chelatase_DI-like"/>
</dbReference>
<dbReference type="Gene3D" id="3.40.50.300">
    <property type="entry name" value="P-loop containing nucleotide triphosphate hydrolases"/>
    <property type="match status" value="1"/>
</dbReference>
<evidence type="ECO:0000259" key="2">
    <source>
        <dbReference type="SMART" id="SM00382"/>
    </source>
</evidence>
<gene>
    <name evidence="3" type="ORF">BSIN_3644</name>
</gene>
<dbReference type="PANTHER" id="PTHR35023">
    <property type="entry name" value="CHELATASE-RELATED"/>
    <property type="match status" value="1"/>
</dbReference>
<dbReference type="EMBL" id="FXAN01000056">
    <property type="protein sequence ID" value="SMG00514.1"/>
    <property type="molecule type" value="Genomic_DNA"/>
</dbReference>
<dbReference type="Gene3D" id="1.10.8.80">
    <property type="entry name" value="Magnesium chelatase subunit I, C-Terminal domain"/>
    <property type="match status" value="1"/>
</dbReference>
<protein>
    <submittedName>
        <fullName evidence="3">ChlI component of cobalt chelatase involved in B12 biosynthesis</fullName>
    </submittedName>
</protein>
<dbReference type="SMART" id="SM00382">
    <property type="entry name" value="AAA"/>
    <property type="match status" value="1"/>
</dbReference>
<feature type="compositionally biased region" description="Polar residues" evidence="1">
    <location>
        <begin position="346"/>
        <end position="357"/>
    </location>
</feature>
<sequence length="458" mass="47073">MNDATTNDLNGGVGGGPAAPGTAAAAQTPAAPAPPQDAAALPAAYPFAALTGQQALQQALLLVAVDPGIGGVLISGPRGTAKSTAARALAELLPEGRFVTLPLSASDEQVTGSLDLASALADHTVRFAPGLIARAHRGVLYVDEINLLPDALVDALLDAAASGIHTVERDGISHSHPARFALVGTMNPEEGELRPQLLDRFGLMVEVGNCNDAVLRQQIVRMRLAFDLDAHAFREQYRDAQAALVARIRAARAALPALAFSDAAHARAAALCIDAAVDGLRGDLVMLRAARALAALEGATSVDAAHVERVAADVLRHRRTRPDSDTAGADDAAAHAARRAPAADSLGQTPSNSSGRDASSKQHDDDARIAHAADHDDEPPPFARAGSRAEAGDPAHAGARAPSGADGANRPVRDTAAQTRPDAASSADRDWGHLPPEPVGMAPAPAVKRVIALPLKKR</sequence>
<reference evidence="3 4" key="1">
    <citation type="submission" date="2017-04" db="EMBL/GenBank/DDBJ databases">
        <authorList>
            <person name="Afonso C.L."/>
            <person name="Miller P.J."/>
            <person name="Scott M.A."/>
            <person name="Spackman E."/>
            <person name="Goraichik I."/>
            <person name="Dimitrov K.M."/>
            <person name="Suarez D.L."/>
            <person name="Swayne D.E."/>
        </authorList>
    </citation>
    <scope>NUCLEOTIDE SEQUENCE [LARGE SCALE GENOMIC DNA]</scope>
    <source>
        <strain evidence="3">LMG 28154</strain>
    </source>
</reference>
<evidence type="ECO:0000313" key="3">
    <source>
        <dbReference type="EMBL" id="SMG00514.1"/>
    </source>
</evidence>
<feature type="region of interest" description="Disordered" evidence="1">
    <location>
        <begin position="316"/>
        <end position="446"/>
    </location>
</feature>
<evidence type="ECO:0000256" key="1">
    <source>
        <dbReference type="SAM" id="MobiDB-lite"/>
    </source>
</evidence>
<feature type="region of interest" description="Disordered" evidence="1">
    <location>
        <begin position="1"/>
        <end position="37"/>
    </location>
</feature>
<feature type="domain" description="AAA+ ATPase" evidence="2">
    <location>
        <begin position="68"/>
        <end position="211"/>
    </location>
</feature>
<dbReference type="AlphaFoldDB" id="A0A238H5K6"/>
<accession>A0A238H5K6</accession>